<sequence>MPDTASPGRLSTIASAALLGGTIFTLAYLFSNNHLFAGIAITLIVCHILMRWRHVRTNAKVLLLLAALSGALLVLTGGDPGSLALAASRALYLPALLAVMAILRVAAMRSNIVSTAAHFVVDQPPSRRFALLASGSHIFGILLNLGGLQLLLGIALAERDRAAPSPDIAEVQGRRITNAVLRGFAATILWSPVGLAINMLIPLMPTLGYVSYLPYGLGLMVVFFALGWVFDRLERRPRRTFTPSPHKGAGLAMAALLGLLLAITGLSALAEAVVGIPMRAAILIVIPAMAVIWVLLTEGRPFSGNLKSLARDGFRALPDSTSEICLIGASAFLGLTVVEMLPAEKLRMLIEHVSIGPGVIACIIILLMTLVSQLGLSPMIGALLCSGAIISSGIDMPELMLMLALMCGWSGSMLLSPFASTLAIATGMIGKSPRDVGLRWNGPFILTYYVIVMTALLIAGAML</sequence>
<keyword evidence="1" id="KW-0812">Transmembrane</keyword>
<keyword evidence="3" id="KW-1185">Reference proteome</keyword>
<organism evidence="2 3">
    <name type="scientific">Pacificitalea manganoxidans</name>
    <dbReference type="NCBI Taxonomy" id="1411902"/>
    <lineage>
        <taxon>Bacteria</taxon>
        <taxon>Pseudomonadati</taxon>
        <taxon>Pseudomonadota</taxon>
        <taxon>Alphaproteobacteria</taxon>
        <taxon>Rhodobacterales</taxon>
        <taxon>Paracoccaceae</taxon>
        <taxon>Pacificitalea</taxon>
    </lineage>
</organism>
<feature type="transmembrane region" description="Helical" evidence="1">
    <location>
        <begin position="276"/>
        <end position="296"/>
    </location>
</feature>
<feature type="transmembrane region" description="Helical" evidence="1">
    <location>
        <begin position="59"/>
        <end position="78"/>
    </location>
</feature>
<dbReference type="KEGG" id="cmag:CBW24_16300"/>
<feature type="transmembrane region" description="Helical" evidence="1">
    <location>
        <begin position="401"/>
        <end position="425"/>
    </location>
</feature>
<keyword evidence="2" id="KW-0614">Plasmid</keyword>
<protein>
    <submittedName>
        <fullName evidence="2">Uncharacterized protein</fullName>
    </submittedName>
</protein>
<geneLocation type="plasmid" evidence="3">
    <name>pdy25-b</name>
</geneLocation>
<evidence type="ECO:0000313" key="3">
    <source>
        <dbReference type="Proteomes" id="UP000219050"/>
    </source>
</evidence>
<feature type="transmembrane region" description="Helical" evidence="1">
    <location>
        <begin position="179"/>
        <end position="200"/>
    </location>
</feature>
<dbReference type="RefSeq" id="WP_097374435.1">
    <property type="nucleotide sequence ID" value="NZ_CP021406.1"/>
</dbReference>
<feature type="transmembrane region" description="Helical" evidence="1">
    <location>
        <begin position="376"/>
        <end position="394"/>
    </location>
</feature>
<feature type="transmembrane region" description="Helical" evidence="1">
    <location>
        <begin position="212"/>
        <end position="230"/>
    </location>
</feature>
<feature type="transmembrane region" description="Helical" evidence="1">
    <location>
        <begin position="12"/>
        <end position="30"/>
    </location>
</feature>
<feature type="transmembrane region" description="Helical" evidence="1">
    <location>
        <begin position="90"/>
        <end position="109"/>
    </location>
</feature>
<dbReference type="EMBL" id="CP021406">
    <property type="protein sequence ID" value="ATI43713.1"/>
    <property type="molecule type" value="Genomic_DNA"/>
</dbReference>
<dbReference type="AlphaFoldDB" id="A0A291M405"/>
<gene>
    <name evidence="2" type="ORF">CBW24_16300</name>
</gene>
<dbReference type="Proteomes" id="UP000219050">
    <property type="component" value="Plasmid pDY25-B"/>
</dbReference>
<dbReference type="OrthoDB" id="7832851at2"/>
<evidence type="ECO:0000313" key="2">
    <source>
        <dbReference type="EMBL" id="ATI43713.1"/>
    </source>
</evidence>
<feature type="transmembrane region" description="Helical" evidence="1">
    <location>
        <begin position="349"/>
        <end position="370"/>
    </location>
</feature>
<accession>A0A291M405</accession>
<name>A0A291M405_9RHOB</name>
<reference evidence="2 3" key="1">
    <citation type="submission" date="2017-05" db="EMBL/GenBank/DDBJ databases">
        <title>Comparative genomic and metabolic analysis of manganese-oxidizing mechanisms in Celeribater manganoxidans DY25T: its adaption to the environment of polymetallic nodule.</title>
        <authorList>
            <person name="Wang X."/>
        </authorList>
    </citation>
    <scope>NUCLEOTIDE SEQUENCE [LARGE SCALE GENOMIC DNA]</scope>
    <source>
        <strain evidence="2 3">DY25</strain>
        <plasmid evidence="3">pdy25-b</plasmid>
    </source>
</reference>
<proteinExistence type="predicted"/>
<evidence type="ECO:0000256" key="1">
    <source>
        <dbReference type="SAM" id="Phobius"/>
    </source>
</evidence>
<feature type="transmembrane region" description="Helical" evidence="1">
    <location>
        <begin position="251"/>
        <end position="270"/>
    </location>
</feature>
<keyword evidence="1" id="KW-0472">Membrane</keyword>
<keyword evidence="1" id="KW-1133">Transmembrane helix</keyword>
<feature type="transmembrane region" description="Helical" evidence="1">
    <location>
        <begin position="35"/>
        <end position="53"/>
    </location>
</feature>
<feature type="transmembrane region" description="Helical" evidence="1">
    <location>
        <begin position="445"/>
        <end position="462"/>
    </location>
</feature>